<dbReference type="PANTHER" id="PTHR43214:SF41">
    <property type="entry name" value="NITRATE_NITRITE RESPONSE REGULATOR PROTEIN NARP"/>
    <property type="match status" value="1"/>
</dbReference>
<reference evidence="8 9" key="1">
    <citation type="submission" date="2019-04" db="EMBL/GenBank/DDBJ databases">
        <title>Pedobacter sp. AR-2-6 sp. nov., isolated from Arctic soil.</title>
        <authorList>
            <person name="Dahal R.H."/>
            <person name="Kim D.-U."/>
        </authorList>
    </citation>
    <scope>NUCLEOTIDE SEQUENCE [LARGE SCALE GENOMIC DNA]</scope>
    <source>
        <strain evidence="8 9">AR-2-6</strain>
    </source>
</reference>
<dbReference type="Pfam" id="PF00196">
    <property type="entry name" value="GerE"/>
    <property type="match status" value="1"/>
</dbReference>
<dbReference type="CDD" id="cd17535">
    <property type="entry name" value="REC_NarL-like"/>
    <property type="match status" value="1"/>
</dbReference>
<evidence type="ECO:0000256" key="2">
    <source>
        <dbReference type="ARBA" id="ARBA00023015"/>
    </source>
</evidence>
<evidence type="ECO:0000256" key="1">
    <source>
        <dbReference type="ARBA" id="ARBA00022553"/>
    </source>
</evidence>
<dbReference type="PRINTS" id="PR00038">
    <property type="entry name" value="HTHLUXR"/>
</dbReference>
<dbReference type="InterPro" id="IPR000792">
    <property type="entry name" value="Tscrpt_reg_LuxR_C"/>
</dbReference>
<dbReference type="PANTHER" id="PTHR43214">
    <property type="entry name" value="TWO-COMPONENT RESPONSE REGULATOR"/>
    <property type="match status" value="1"/>
</dbReference>
<evidence type="ECO:0000259" key="6">
    <source>
        <dbReference type="PROSITE" id="PS50043"/>
    </source>
</evidence>
<proteinExistence type="predicted"/>
<gene>
    <name evidence="8" type="ORF">FA045_17365</name>
</gene>
<name>A0A4U1BXQ8_9SPHI</name>
<keyword evidence="3" id="KW-0238">DNA-binding</keyword>
<dbReference type="GO" id="GO:0003677">
    <property type="term" value="F:DNA binding"/>
    <property type="evidence" value="ECO:0007669"/>
    <property type="project" value="UniProtKB-KW"/>
</dbReference>
<dbReference type="GO" id="GO:0000160">
    <property type="term" value="P:phosphorelay signal transduction system"/>
    <property type="evidence" value="ECO:0007669"/>
    <property type="project" value="InterPro"/>
</dbReference>
<keyword evidence="9" id="KW-1185">Reference proteome</keyword>
<dbReference type="Pfam" id="PF00072">
    <property type="entry name" value="Response_reg"/>
    <property type="match status" value="1"/>
</dbReference>
<dbReference type="OrthoDB" id="9797341at2"/>
<dbReference type="SMART" id="SM00421">
    <property type="entry name" value="HTH_LUXR"/>
    <property type="match status" value="1"/>
</dbReference>
<feature type="modified residue" description="4-aspartylphosphate" evidence="5">
    <location>
        <position position="59"/>
    </location>
</feature>
<evidence type="ECO:0000313" key="8">
    <source>
        <dbReference type="EMBL" id="TKB97154.1"/>
    </source>
</evidence>
<evidence type="ECO:0000259" key="7">
    <source>
        <dbReference type="PROSITE" id="PS50110"/>
    </source>
</evidence>
<evidence type="ECO:0000256" key="5">
    <source>
        <dbReference type="PROSITE-ProRule" id="PRU00169"/>
    </source>
</evidence>
<sequence>MNNHHQHRIFIVDDHQLVIEGIRSLLADAPNYLLSGFSHLPLQVLELLDENPTDILLTDISMPLMSGIELTRLVKKKFPSIKIIAISMHSEGVVIKEMVDAGISGYILKNTGRAELIEALDRVRSGGTYFGEEITREILNSFTARDQEQKLTNREIEIIKLINEEYGNKQISSKLFISERTVETHRKNIFRKTNTQSVVGLLKYAAQHKFI</sequence>
<dbReference type="InterPro" id="IPR011006">
    <property type="entry name" value="CheY-like_superfamily"/>
</dbReference>
<feature type="domain" description="HTH luxR-type" evidence="6">
    <location>
        <begin position="144"/>
        <end position="209"/>
    </location>
</feature>
<keyword evidence="2" id="KW-0805">Transcription regulation</keyword>
<dbReference type="GO" id="GO:0006355">
    <property type="term" value="P:regulation of DNA-templated transcription"/>
    <property type="evidence" value="ECO:0007669"/>
    <property type="project" value="InterPro"/>
</dbReference>
<dbReference type="RefSeq" id="WP_136878353.1">
    <property type="nucleotide sequence ID" value="NZ_SWBO01000014.1"/>
</dbReference>
<evidence type="ECO:0000256" key="3">
    <source>
        <dbReference type="ARBA" id="ARBA00023125"/>
    </source>
</evidence>
<dbReference type="AlphaFoldDB" id="A0A4U1BXQ8"/>
<evidence type="ECO:0000313" key="9">
    <source>
        <dbReference type="Proteomes" id="UP000310477"/>
    </source>
</evidence>
<dbReference type="Proteomes" id="UP000310477">
    <property type="component" value="Unassembled WGS sequence"/>
</dbReference>
<dbReference type="SUPFAM" id="SSF52172">
    <property type="entry name" value="CheY-like"/>
    <property type="match status" value="1"/>
</dbReference>
<dbReference type="InterPro" id="IPR058245">
    <property type="entry name" value="NreC/VraR/RcsB-like_REC"/>
</dbReference>
<dbReference type="PROSITE" id="PS50043">
    <property type="entry name" value="HTH_LUXR_2"/>
    <property type="match status" value="1"/>
</dbReference>
<keyword evidence="4" id="KW-0804">Transcription</keyword>
<dbReference type="SMART" id="SM00448">
    <property type="entry name" value="REC"/>
    <property type="match status" value="1"/>
</dbReference>
<dbReference type="EMBL" id="SWBO01000014">
    <property type="protein sequence ID" value="TKB97154.1"/>
    <property type="molecule type" value="Genomic_DNA"/>
</dbReference>
<evidence type="ECO:0000256" key="4">
    <source>
        <dbReference type="ARBA" id="ARBA00023163"/>
    </source>
</evidence>
<dbReference type="InterPro" id="IPR016032">
    <property type="entry name" value="Sig_transdc_resp-reg_C-effctor"/>
</dbReference>
<dbReference type="Gene3D" id="3.40.50.2300">
    <property type="match status" value="1"/>
</dbReference>
<dbReference type="CDD" id="cd06170">
    <property type="entry name" value="LuxR_C_like"/>
    <property type="match status" value="1"/>
</dbReference>
<dbReference type="SUPFAM" id="SSF46894">
    <property type="entry name" value="C-terminal effector domain of the bipartite response regulators"/>
    <property type="match status" value="1"/>
</dbReference>
<feature type="domain" description="Response regulatory" evidence="7">
    <location>
        <begin position="8"/>
        <end position="124"/>
    </location>
</feature>
<organism evidence="8 9">
    <name type="scientific">Pedobacter cryotolerans</name>
    <dbReference type="NCBI Taxonomy" id="2571270"/>
    <lineage>
        <taxon>Bacteria</taxon>
        <taxon>Pseudomonadati</taxon>
        <taxon>Bacteroidota</taxon>
        <taxon>Sphingobacteriia</taxon>
        <taxon>Sphingobacteriales</taxon>
        <taxon>Sphingobacteriaceae</taxon>
        <taxon>Pedobacter</taxon>
    </lineage>
</organism>
<dbReference type="InterPro" id="IPR039420">
    <property type="entry name" value="WalR-like"/>
</dbReference>
<accession>A0A4U1BXQ8</accession>
<dbReference type="PROSITE" id="PS50110">
    <property type="entry name" value="RESPONSE_REGULATORY"/>
    <property type="match status" value="1"/>
</dbReference>
<comment type="caution">
    <text evidence="8">The sequence shown here is derived from an EMBL/GenBank/DDBJ whole genome shotgun (WGS) entry which is preliminary data.</text>
</comment>
<dbReference type="InterPro" id="IPR001789">
    <property type="entry name" value="Sig_transdc_resp-reg_receiver"/>
</dbReference>
<keyword evidence="1 5" id="KW-0597">Phosphoprotein</keyword>
<protein>
    <submittedName>
        <fullName evidence="8">Response regulator transcription factor</fullName>
    </submittedName>
</protein>